<dbReference type="RefSeq" id="WP_017378255.1">
    <property type="nucleotide sequence ID" value="NZ_CP012413.1"/>
</dbReference>
<accession>A0A9Q5VGE5</accession>
<reference evidence="3 5" key="3">
    <citation type="submission" date="2019-04" db="EMBL/GenBank/DDBJ databases">
        <title>Complete genome sequencing of Piscirickettsia salmonis strain Psal-009.</title>
        <authorList>
            <person name="Schober I."/>
            <person name="Bunk B."/>
            <person name="Sproer C."/>
            <person name="Carril G.P."/>
            <person name="Riedel T."/>
            <person name="Flores-Herrera P.A."/>
            <person name="Nourdin-Galindo G."/>
            <person name="Marshall S.H."/>
            <person name="Overmann J."/>
        </authorList>
    </citation>
    <scope>NUCLEOTIDE SEQUENCE [LARGE SCALE GENOMIC DNA]</scope>
    <source>
        <strain evidence="3 5">Psal-009</strain>
    </source>
</reference>
<evidence type="ECO:0000313" key="4">
    <source>
        <dbReference type="Proteomes" id="UP000029558"/>
    </source>
</evidence>
<protein>
    <submittedName>
        <fullName evidence="3">Intracellular multiplication protein IcmL</fullName>
    </submittedName>
    <submittedName>
        <fullName evidence="2">Type IV secretion system protein IcmL</fullName>
    </submittedName>
</protein>
<feature type="transmembrane region" description="Helical" evidence="1">
    <location>
        <begin position="20"/>
        <end position="43"/>
    </location>
</feature>
<name>A0A9Q5VGE5_PISSA</name>
<reference evidence="2 4" key="1">
    <citation type="journal article" date="2014" name="Genome Announc.">
        <title>Comparative Genome Analysis of Two Isolates of the Fish Pathogen Piscirickettsia salmonis from Different Hosts Reveals Major Differences in Virulence-Associated Secretion Systems.</title>
        <authorList>
            <person name="Bohle H."/>
            <person name="Henriquez P."/>
            <person name="Grothusen H."/>
            <person name="Navas E."/>
            <person name="Sandoval A."/>
            <person name="Bustamante F."/>
            <person name="Bustos P."/>
            <person name="Mancilla M."/>
        </authorList>
    </citation>
    <scope>NUCLEOTIDE SEQUENCE [LARGE SCALE GENOMIC DNA]</scope>
    <source>
        <strain evidence="4">B1-32597</strain>
        <strain evidence="2">PM32597B1</strain>
    </source>
</reference>
<dbReference type="GeneID" id="66741211"/>
<keyword evidence="5" id="KW-1185">Reference proteome</keyword>
<keyword evidence="1" id="KW-0472">Membrane</keyword>
<evidence type="ECO:0000313" key="3">
    <source>
        <dbReference type="EMBL" id="QGO06240.1"/>
    </source>
</evidence>
<dbReference type="NCBIfam" id="NF038072">
    <property type="entry name" value="IcmL_DotI_only"/>
    <property type="match status" value="1"/>
</dbReference>
<proteinExistence type="predicted"/>
<dbReference type="CDD" id="cd16385">
    <property type="entry name" value="IcmL"/>
    <property type="match status" value="1"/>
</dbReference>
<keyword evidence="1" id="KW-0812">Transmembrane</keyword>
<dbReference type="Pfam" id="PF11393">
    <property type="entry name" value="T4BSS_DotI_IcmL"/>
    <property type="match status" value="1"/>
</dbReference>
<evidence type="ECO:0000313" key="5">
    <source>
        <dbReference type="Proteomes" id="UP000422232"/>
    </source>
</evidence>
<dbReference type="InterPro" id="IPR021055">
    <property type="entry name" value="T4BSS_IcmL/DotI"/>
</dbReference>
<dbReference type="AlphaFoldDB" id="A0A9Q5VGE5"/>
<sequence>MADSALTQVKLRNDFYRDNFRRVSLILLISILINVALLAAFIVSLSSRPEPKYFATTSNGQLIKLHSLSFPVMNDSAVISWLSDIVPNINSLDFLNYRTQIREKRKYFTSYGWEQYLKAFQPIVEKIRDNKYVARAVVSDVPVVIQKGNIDGVYSWRLQVPMIITYQQGASRDTQNVIWTVLIQRSNEHADSLFGIAQIIQKGDET</sequence>
<dbReference type="Proteomes" id="UP000422232">
    <property type="component" value="Chromosome"/>
</dbReference>
<dbReference type="Proteomes" id="UP000029558">
    <property type="component" value="Chromosome"/>
</dbReference>
<dbReference type="EMBL" id="CP038908">
    <property type="protein sequence ID" value="QGO06240.1"/>
    <property type="molecule type" value="Genomic_DNA"/>
</dbReference>
<keyword evidence="1" id="KW-1133">Transmembrane helix</keyword>
<dbReference type="EMBL" id="CP012508">
    <property type="protein sequence ID" value="ALB22477.1"/>
    <property type="molecule type" value="Genomic_DNA"/>
</dbReference>
<organism evidence="3 5">
    <name type="scientific">Piscirickettsia salmonis</name>
    <dbReference type="NCBI Taxonomy" id="1238"/>
    <lineage>
        <taxon>Bacteria</taxon>
        <taxon>Pseudomonadati</taxon>
        <taxon>Pseudomonadota</taxon>
        <taxon>Gammaproteobacteria</taxon>
        <taxon>Thiotrichales</taxon>
        <taxon>Piscirickettsiaceae</taxon>
        <taxon>Piscirickettsia</taxon>
    </lineage>
</organism>
<gene>
    <name evidence="3" type="primary">icmL_1</name>
    <name evidence="2" type="synonym">icmL</name>
    <name evidence="2" type="ORF">KU39_1295</name>
    <name evidence="3" type="ORF">Psal009_02148</name>
</gene>
<evidence type="ECO:0000313" key="2">
    <source>
        <dbReference type="EMBL" id="ALB22477.1"/>
    </source>
</evidence>
<reference evidence="2" key="2">
    <citation type="submission" date="2015-08" db="EMBL/GenBank/DDBJ databases">
        <title>Complete genome sequence of Piscirickettsia salmonis strain PM32597B1.</title>
        <authorList>
            <person name="Bohle H."/>
            <person name="Henriquez P."/>
            <person name="Navas E."/>
            <person name="Grothusen H."/>
            <person name="Bustamante F."/>
            <person name="Bustos P."/>
            <person name="Bustos P."/>
            <person name="Mancilla M."/>
        </authorList>
    </citation>
    <scope>NUCLEOTIDE SEQUENCE</scope>
    <source>
        <strain evidence="2">PM32597B1</strain>
    </source>
</reference>
<evidence type="ECO:0000256" key="1">
    <source>
        <dbReference type="SAM" id="Phobius"/>
    </source>
</evidence>